<dbReference type="PANTHER" id="PTHR33734">
    <property type="entry name" value="LYSM DOMAIN-CONTAINING GPI-ANCHORED PROTEIN 2"/>
    <property type="match status" value="1"/>
</dbReference>
<proteinExistence type="predicted"/>
<dbReference type="SMART" id="SM00257">
    <property type="entry name" value="LysM"/>
    <property type="match status" value="1"/>
</dbReference>
<dbReference type="NCBIfam" id="NF038353">
    <property type="entry name" value="FxLYD_dom"/>
    <property type="match status" value="1"/>
</dbReference>
<dbReference type="SUPFAM" id="SSF54106">
    <property type="entry name" value="LysM domain"/>
    <property type="match status" value="1"/>
</dbReference>
<reference evidence="3 4" key="1">
    <citation type="submission" date="2017-11" db="EMBL/GenBank/DDBJ databases">
        <title>Evolution of Phototrophy in the Chloroflexi Phylum Driven by Horizontal Gene Transfer.</title>
        <authorList>
            <person name="Ward L.M."/>
            <person name="Hemp J."/>
            <person name="Shih P.M."/>
            <person name="Mcglynn S.E."/>
            <person name="Fischer W."/>
        </authorList>
    </citation>
    <scope>NUCLEOTIDE SEQUENCE [LARGE SCALE GENOMIC DNA]</scope>
    <source>
        <strain evidence="3">JP3_7</strain>
    </source>
</reference>
<evidence type="ECO:0000313" key="3">
    <source>
        <dbReference type="EMBL" id="PJF48535.1"/>
    </source>
</evidence>
<dbReference type="Pfam" id="PF01476">
    <property type="entry name" value="LysM"/>
    <property type="match status" value="1"/>
</dbReference>
<evidence type="ECO:0000256" key="1">
    <source>
        <dbReference type="SAM" id="MobiDB-lite"/>
    </source>
</evidence>
<comment type="caution">
    <text evidence="3">The sequence shown here is derived from an EMBL/GenBank/DDBJ whole genome shotgun (WGS) entry which is preliminary data.</text>
</comment>
<dbReference type="PANTHER" id="PTHR33734:SF22">
    <property type="entry name" value="MEMBRANE-BOUND LYTIC MUREIN TRANSGLYCOSYLASE D"/>
    <property type="match status" value="1"/>
</dbReference>
<dbReference type="Gene3D" id="3.10.350.10">
    <property type="entry name" value="LysM domain"/>
    <property type="match status" value="1"/>
</dbReference>
<dbReference type="GO" id="GO:0008932">
    <property type="term" value="F:lytic endotransglycosylase activity"/>
    <property type="evidence" value="ECO:0007669"/>
    <property type="project" value="TreeGrafter"/>
</dbReference>
<dbReference type="InterPro" id="IPR036779">
    <property type="entry name" value="LysM_dom_sf"/>
</dbReference>
<accession>A0A2M8QFE2</accession>
<dbReference type="CDD" id="cd00118">
    <property type="entry name" value="LysM"/>
    <property type="match status" value="1"/>
</dbReference>
<feature type="region of interest" description="Disordered" evidence="1">
    <location>
        <begin position="1"/>
        <end position="50"/>
    </location>
</feature>
<dbReference type="EMBL" id="PGTN01000012">
    <property type="protein sequence ID" value="PJF48535.1"/>
    <property type="molecule type" value="Genomic_DNA"/>
</dbReference>
<dbReference type="InterPro" id="IPR018392">
    <property type="entry name" value="LysM"/>
</dbReference>
<dbReference type="PROSITE" id="PS51782">
    <property type="entry name" value="LYSM"/>
    <property type="match status" value="1"/>
</dbReference>
<feature type="domain" description="LysM" evidence="2">
    <location>
        <begin position="55"/>
        <end position="99"/>
    </location>
</feature>
<organism evidence="3 4">
    <name type="scientific">Candidatus Thermofonsia Clade 3 bacterium</name>
    <dbReference type="NCBI Taxonomy" id="2364212"/>
    <lineage>
        <taxon>Bacteria</taxon>
        <taxon>Bacillati</taxon>
        <taxon>Chloroflexota</taxon>
        <taxon>Candidatus Thermofontia</taxon>
        <taxon>Candidatus Thermofonsia Clade 3</taxon>
    </lineage>
</organism>
<dbReference type="Proteomes" id="UP000230790">
    <property type="component" value="Unassembled WGS sequence"/>
</dbReference>
<gene>
    <name evidence="3" type="ORF">CUN48_03110</name>
</gene>
<name>A0A2M8QFE2_9CHLR</name>
<protein>
    <recommendedName>
        <fullName evidence="2">LysM domain-containing protein</fullName>
    </recommendedName>
</protein>
<feature type="compositionally biased region" description="Low complexity" evidence="1">
    <location>
        <begin position="35"/>
        <end position="50"/>
    </location>
</feature>
<dbReference type="InterPro" id="IPR047676">
    <property type="entry name" value="FxLYD_dom"/>
</dbReference>
<sequence length="307" mass="32114">MISGCSGAVSNQPPTLPPTVTLPTPRPTLTPRPTPTLVAATPPAPSQPAATPTPVVYIVQAGDTLIPIANRFGVSVAELIAANGNLDATRLQIGQRLIIPQLRQPAPSDGSLLPSPTPVPYEIRSLNSVRSPAGSLDVMGEVFNPGPTGMSNVKVLVTLQDDAGNALQSAVASVPLSVVPVNQTSPFRVLFTNPPPGFAKFVVVPLRAEAADPRAFIIPLAIRNVTGRPDGPQFRVTGEIANTTADTANQVRLLVTIYDAERRVVGYRYFALSEAPLAPNGVLPFDVLLTTATPNVASFAVYAEGAR</sequence>
<evidence type="ECO:0000313" key="4">
    <source>
        <dbReference type="Proteomes" id="UP000230790"/>
    </source>
</evidence>
<evidence type="ECO:0000259" key="2">
    <source>
        <dbReference type="PROSITE" id="PS51782"/>
    </source>
</evidence>
<feature type="compositionally biased region" description="Pro residues" evidence="1">
    <location>
        <begin position="24"/>
        <end position="34"/>
    </location>
</feature>
<dbReference type="AlphaFoldDB" id="A0A2M8QFE2"/>